<accession>A0A4P6Q4P1</accession>
<dbReference type="Proteomes" id="UP000292235">
    <property type="component" value="Chromosome"/>
</dbReference>
<evidence type="ECO:0000256" key="4">
    <source>
        <dbReference type="SAM" id="MobiDB-lite"/>
    </source>
</evidence>
<dbReference type="PANTHER" id="PTHR43248">
    <property type="entry name" value="2-SUCCINYL-6-HYDROXY-2,4-CYCLOHEXADIENE-1-CARBOXYLATE SYNTHASE"/>
    <property type="match status" value="1"/>
</dbReference>
<protein>
    <submittedName>
        <fullName evidence="8">Tripeptidyl aminopeptidase</fullName>
        <ecNumber evidence="8">3.4.14.-</ecNumber>
    </submittedName>
</protein>
<dbReference type="InterPro" id="IPR029058">
    <property type="entry name" value="AB_hydrolase_fold"/>
</dbReference>
<dbReference type="PANTHER" id="PTHR43248:SF29">
    <property type="entry name" value="TRIPEPTIDYL AMINOPEPTIDASE"/>
    <property type="match status" value="1"/>
</dbReference>
<feature type="compositionally biased region" description="Pro residues" evidence="4">
    <location>
        <begin position="503"/>
        <end position="516"/>
    </location>
</feature>
<comment type="similarity">
    <text evidence="1">Belongs to the peptidase S33 family.</text>
</comment>
<dbReference type="Pfam" id="PF00561">
    <property type="entry name" value="Abhydrolase_1"/>
    <property type="match status" value="1"/>
</dbReference>
<keyword evidence="8" id="KW-0031">Aminopeptidase</keyword>
<feature type="domain" description="AB hydrolase-1" evidence="6">
    <location>
        <begin position="96"/>
        <end position="276"/>
    </location>
</feature>
<organism evidence="8 9">
    <name type="scientific">Streptomonospora litoralis</name>
    <dbReference type="NCBI Taxonomy" id="2498135"/>
    <lineage>
        <taxon>Bacteria</taxon>
        <taxon>Bacillati</taxon>
        <taxon>Actinomycetota</taxon>
        <taxon>Actinomycetes</taxon>
        <taxon>Streptosporangiales</taxon>
        <taxon>Nocardiopsidaceae</taxon>
        <taxon>Streptomonospora</taxon>
    </lineage>
</organism>
<evidence type="ECO:0000313" key="8">
    <source>
        <dbReference type="EMBL" id="QBI55625.1"/>
    </source>
</evidence>
<evidence type="ECO:0000256" key="1">
    <source>
        <dbReference type="ARBA" id="ARBA00010088"/>
    </source>
</evidence>
<feature type="region of interest" description="Disordered" evidence="4">
    <location>
        <begin position="489"/>
        <end position="531"/>
    </location>
</feature>
<proteinExistence type="inferred from homology"/>
<feature type="domain" description="Peptidase S33 tripeptidyl aminopeptidase-like C-terminal" evidence="7">
    <location>
        <begin position="395"/>
        <end position="491"/>
    </location>
</feature>
<dbReference type="InterPro" id="IPR051601">
    <property type="entry name" value="Serine_prot/Carboxylest_S33"/>
</dbReference>
<dbReference type="AlphaFoldDB" id="A0A4P6Q4P1"/>
<evidence type="ECO:0000256" key="3">
    <source>
        <dbReference type="ARBA" id="ARBA00022801"/>
    </source>
</evidence>
<keyword evidence="2 5" id="KW-0732">Signal</keyword>
<dbReference type="OrthoDB" id="3930934at2"/>
<keyword evidence="9" id="KW-1185">Reference proteome</keyword>
<evidence type="ECO:0000256" key="5">
    <source>
        <dbReference type="SAM" id="SignalP"/>
    </source>
</evidence>
<dbReference type="EMBL" id="CP036455">
    <property type="protein sequence ID" value="QBI55625.1"/>
    <property type="molecule type" value="Genomic_DNA"/>
</dbReference>
<sequence length="531" mass="55354" precursor="true">MAQRSMGAGAASARWAAAAAGAALVAAAVVPGPAVAAATQAGPLEWGECSGLTAAEGAPMRCARLTVPLDRGPGAGGRTVELAISRVTARAERTGVLVVNPGGPGSPGRVWASRTAAALPADLRDHYDVVAFDPRGTGTSTPAVSCDPAYFRAPRPDTVPGGPGESARLVERAADYAAACADSTGALLGHMTTADSAADVDALRAALGADRIDYLGYSYGSLLGAVYATRYPERVRRLVLDSVVHPGRPWYRSNLRQSRSLDAAAQNFFAWTARHDSAYGLGGTARETSAAYYTARRRLAEHPAQGTVGATELENAYITAAYTSAAWPELARALADYRRGDTAGLVEVHGKYGQSTGTDPTYGAYLATQCTDSRWPGDPRTWLEDGAAAHAEAPFQSWNNIWYNMPCAFWPAQSRTWFEVGAAGVDALLLQAEHDGPTPAEGAFAMRERFPGSRLVIEEQGRSHGVALGGNPCIDGAVADYLRDGSLPAAGGGPARADLTCPAAPPPEPEPPPRNGPDPREPQAGPRPSTL</sequence>
<evidence type="ECO:0000259" key="6">
    <source>
        <dbReference type="Pfam" id="PF00561"/>
    </source>
</evidence>
<dbReference type="SUPFAM" id="SSF53474">
    <property type="entry name" value="alpha/beta-Hydrolases"/>
    <property type="match status" value="1"/>
</dbReference>
<name>A0A4P6Q4P1_9ACTN</name>
<dbReference type="KEGG" id="strr:EKD16_19310"/>
<evidence type="ECO:0000256" key="2">
    <source>
        <dbReference type="ARBA" id="ARBA00022729"/>
    </source>
</evidence>
<evidence type="ECO:0000313" key="9">
    <source>
        <dbReference type="Proteomes" id="UP000292235"/>
    </source>
</evidence>
<dbReference type="Gene3D" id="3.40.50.1820">
    <property type="entry name" value="alpha/beta hydrolase"/>
    <property type="match status" value="1"/>
</dbReference>
<dbReference type="GO" id="GO:0004177">
    <property type="term" value="F:aminopeptidase activity"/>
    <property type="evidence" value="ECO:0007669"/>
    <property type="project" value="UniProtKB-KW"/>
</dbReference>
<dbReference type="RefSeq" id="WP_131099669.1">
    <property type="nucleotide sequence ID" value="NZ_CP036455.1"/>
</dbReference>
<evidence type="ECO:0000259" key="7">
    <source>
        <dbReference type="Pfam" id="PF08386"/>
    </source>
</evidence>
<feature type="chain" id="PRO_5020201570" evidence="5">
    <location>
        <begin position="37"/>
        <end position="531"/>
    </location>
</feature>
<gene>
    <name evidence="8" type="primary">tap</name>
    <name evidence="8" type="ORF">EKD16_19310</name>
</gene>
<feature type="signal peptide" evidence="5">
    <location>
        <begin position="1"/>
        <end position="36"/>
    </location>
</feature>
<reference evidence="8 9" key="1">
    <citation type="submission" date="2019-02" db="EMBL/GenBank/DDBJ databases">
        <authorList>
            <person name="Khodamoradi S."/>
            <person name="Hahnke R.L."/>
            <person name="Kaempfer P."/>
            <person name="Schumann P."/>
            <person name="Rohde M."/>
            <person name="Steinert M."/>
            <person name="Luzhetskyy A."/>
            <person name="Wink J."/>
            <person name="Ruckert C."/>
        </authorList>
    </citation>
    <scope>NUCLEOTIDE SEQUENCE [LARGE SCALE GENOMIC DNA]</scope>
    <source>
        <strain evidence="8 9">M2</strain>
    </source>
</reference>
<dbReference type="EC" id="3.4.14.-" evidence="8"/>
<keyword evidence="3 8" id="KW-0378">Hydrolase</keyword>
<dbReference type="Pfam" id="PF08386">
    <property type="entry name" value="Abhydrolase_4"/>
    <property type="match status" value="1"/>
</dbReference>
<dbReference type="InterPro" id="IPR013595">
    <property type="entry name" value="Pept_S33_TAP-like_C"/>
</dbReference>
<keyword evidence="8" id="KW-0645">Protease</keyword>
<dbReference type="InterPro" id="IPR000073">
    <property type="entry name" value="AB_hydrolase_1"/>
</dbReference>